<feature type="domain" description="Peptidase S26" evidence="3">
    <location>
        <begin position="1"/>
        <end position="129"/>
    </location>
</feature>
<dbReference type="GO" id="GO:0009003">
    <property type="term" value="F:signal peptidase activity"/>
    <property type="evidence" value="ECO:0007669"/>
    <property type="project" value="UniProtKB-EC"/>
</dbReference>
<dbReference type="Gene3D" id="2.10.109.10">
    <property type="entry name" value="Umud Fragment, subunit A"/>
    <property type="match status" value="1"/>
</dbReference>
<dbReference type="SUPFAM" id="SSF51306">
    <property type="entry name" value="LexA/Signal peptidase"/>
    <property type="match status" value="1"/>
</dbReference>
<dbReference type="EC" id="3.4.21.89" evidence="4"/>
<evidence type="ECO:0000256" key="2">
    <source>
        <dbReference type="ARBA" id="ARBA00022801"/>
    </source>
</evidence>
<evidence type="ECO:0000313" key="4">
    <source>
        <dbReference type="EMBL" id="QQR92331.1"/>
    </source>
</evidence>
<dbReference type="PRINTS" id="PR00727">
    <property type="entry name" value="LEADERPTASE"/>
</dbReference>
<dbReference type="Pfam" id="PF10502">
    <property type="entry name" value="Peptidase_S26"/>
    <property type="match status" value="1"/>
</dbReference>
<name>A0A7T9I1R5_9ARCH</name>
<keyword evidence="2 4" id="KW-0378">Hydrolase</keyword>
<dbReference type="CDD" id="cd06462">
    <property type="entry name" value="Peptidase_S24_S26"/>
    <property type="match status" value="1"/>
</dbReference>
<evidence type="ECO:0000259" key="3">
    <source>
        <dbReference type="Pfam" id="PF10502"/>
    </source>
</evidence>
<gene>
    <name evidence="4" type="primary">lepB</name>
    <name evidence="4" type="ORF">IPJ89_04210</name>
</gene>
<dbReference type="InterPro" id="IPR036286">
    <property type="entry name" value="LexA/Signal_pep-like_sf"/>
</dbReference>
<dbReference type="GO" id="GO:0016020">
    <property type="term" value="C:membrane"/>
    <property type="evidence" value="ECO:0007669"/>
    <property type="project" value="InterPro"/>
</dbReference>
<comment type="similarity">
    <text evidence="1">Belongs to the peptidase S26 family.</text>
</comment>
<dbReference type="PANTHER" id="PTHR43390">
    <property type="entry name" value="SIGNAL PEPTIDASE I"/>
    <property type="match status" value="1"/>
</dbReference>
<dbReference type="InterPro" id="IPR019533">
    <property type="entry name" value="Peptidase_S26"/>
</dbReference>
<accession>A0A7T9I1R5</accession>
<dbReference type="InterPro" id="IPR019757">
    <property type="entry name" value="Pept_S26A_signal_pept_1_Lys-AS"/>
</dbReference>
<protein>
    <submittedName>
        <fullName evidence="4">Signal peptidase I</fullName>
        <ecNumber evidence="4">3.4.21.89</ecNumber>
    </submittedName>
</protein>
<sequence>MEPALREGDLIRIGIDYYAFFPLQRNDIVIIDFNVDNSLRVKRLVGLPGDNVQITPAGDIAVNGVVALTHPVGQPFTSDSFPLFKYPSPATSRVVPLHKVFVISDNAEAGFDSLDYGFVDEGFVIGKVVGTNPPAVSN</sequence>
<proteinExistence type="inferred from homology"/>
<dbReference type="AlphaFoldDB" id="A0A7T9I1R5"/>
<dbReference type="InterPro" id="IPR000223">
    <property type="entry name" value="Pept_S26A_signal_pept_1"/>
</dbReference>
<dbReference type="EMBL" id="CP064981">
    <property type="protein sequence ID" value="QQR92331.1"/>
    <property type="molecule type" value="Genomic_DNA"/>
</dbReference>
<organism evidence="4">
    <name type="scientific">Candidatus Iainarchaeum sp</name>
    <dbReference type="NCBI Taxonomy" id="3101447"/>
    <lineage>
        <taxon>Archaea</taxon>
        <taxon>Candidatus Iainarchaeota</taxon>
        <taxon>Candidatus Iainarchaeia</taxon>
        <taxon>Candidatus Iainarchaeales</taxon>
        <taxon>Candidatus Iainarchaeaceae</taxon>
        <taxon>Candidatus Iainarchaeum</taxon>
    </lineage>
</organism>
<dbReference type="NCBIfam" id="TIGR02227">
    <property type="entry name" value="sigpep_I_bact"/>
    <property type="match status" value="1"/>
</dbReference>
<dbReference type="GO" id="GO:0004252">
    <property type="term" value="F:serine-type endopeptidase activity"/>
    <property type="evidence" value="ECO:0007669"/>
    <property type="project" value="InterPro"/>
</dbReference>
<dbReference type="GO" id="GO:0006465">
    <property type="term" value="P:signal peptide processing"/>
    <property type="evidence" value="ECO:0007669"/>
    <property type="project" value="InterPro"/>
</dbReference>
<dbReference type="PROSITE" id="PS00760">
    <property type="entry name" value="SPASE_I_2"/>
    <property type="match status" value="1"/>
</dbReference>
<dbReference type="Proteomes" id="UP000596004">
    <property type="component" value="Chromosome"/>
</dbReference>
<reference evidence="4" key="1">
    <citation type="submission" date="2020-11" db="EMBL/GenBank/DDBJ databases">
        <title>Connecting structure to function with the recovery of over 1000 high-quality activated sludge metagenome-assembled genomes encoding full-length rRNA genes using long-read sequencing.</title>
        <authorList>
            <person name="Singleton C.M."/>
            <person name="Petriglieri F."/>
            <person name="Kristensen J.M."/>
            <person name="Kirkegaard R.H."/>
            <person name="Michaelsen T.Y."/>
            <person name="Andersen M.H."/>
            <person name="Karst S.M."/>
            <person name="Dueholm M.S."/>
            <person name="Nielsen P.H."/>
            <person name="Albertsen M."/>
        </authorList>
    </citation>
    <scope>NUCLEOTIDE SEQUENCE</scope>
    <source>
        <strain evidence="4">Fred_18-Q3-R57-64_BAT3C.431</strain>
    </source>
</reference>
<dbReference type="PANTHER" id="PTHR43390:SF1">
    <property type="entry name" value="CHLOROPLAST PROCESSING PEPTIDASE"/>
    <property type="match status" value="1"/>
</dbReference>
<evidence type="ECO:0000256" key="1">
    <source>
        <dbReference type="ARBA" id="ARBA00009370"/>
    </source>
</evidence>